<proteinExistence type="predicted"/>
<evidence type="ECO:0000313" key="8">
    <source>
        <dbReference type="Proteomes" id="UP000274448"/>
    </source>
</evidence>
<evidence type="ECO:0000313" key="6">
    <source>
        <dbReference type="Proteomes" id="UP000240552"/>
    </source>
</evidence>
<dbReference type="RefSeq" id="YP_003987270.1">
    <property type="nucleotide sequence ID" value="NC_014649.1"/>
</dbReference>
<dbReference type="SMR" id="A0A0G2Y4U2"/>
<evidence type="ECO:0000313" key="2">
    <source>
        <dbReference type="EMBL" id="AEJ34987.1"/>
    </source>
</evidence>
<dbReference type="Proteomes" id="UP000201519">
    <property type="component" value="Segment"/>
</dbReference>
<name>A0A0G2Y4U2_MIMIV</name>
<organismHost>
    <name type="scientific">Acanthamoeba polyphaga</name>
    <name type="common">Amoeba</name>
    <dbReference type="NCBI Taxonomy" id="5757"/>
</organismHost>
<dbReference type="Proteomes" id="UP000240552">
    <property type="component" value="Segment"/>
</dbReference>
<dbReference type="EMBL" id="KM982403">
    <property type="protein sequence ID" value="AKI81418.1"/>
    <property type="molecule type" value="Genomic_DNA"/>
</dbReference>
<evidence type="ECO:0000313" key="7">
    <source>
        <dbReference type="Proteomes" id="UP000241474"/>
    </source>
</evidence>
<reference evidence="1 5" key="2">
    <citation type="journal article" date="2011" name="Virol. J.">
        <title>Breaking the 1000-gene barrier for Mimivirus using ultra-deep genome and transcriptome sequencing.</title>
        <authorList>
            <person name="Legendre M."/>
            <person name="Santini S."/>
            <person name="Rico A."/>
            <person name="Abergel C."/>
            <person name="Claverie J.M."/>
        </authorList>
    </citation>
    <scope>NUCLEOTIDE SEQUENCE [LARGE SCALE GENOMIC DNA]</scope>
</reference>
<dbReference type="KEGG" id="vg:9925397"/>
<dbReference type="EMBL" id="KM982401">
    <property type="protein sequence ID" value="AKI79529.1"/>
    <property type="molecule type" value="Genomic_DNA"/>
</dbReference>
<reference evidence="2 6" key="1">
    <citation type="journal article" date="2011" name="Proc. Natl. Acad. Sci. U.S.A.">
        <title>Mimivirus shows dramatic genome reduction after intraamoebal culture.</title>
        <authorList>
            <person name="Boyer M."/>
            <person name="Azza S."/>
            <person name="Barrassi L."/>
            <person name="Klose T."/>
            <person name="Campocasso A."/>
            <person name="Pagnier I."/>
            <person name="Fournous G."/>
            <person name="Borg A."/>
            <person name="Robert C."/>
            <person name="Zhang X."/>
            <person name="Desnues C."/>
            <person name="Henrissat B."/>
            <person name="Rossmann M.G."/>
            <person name="La Scola B."/>
            <person name="Raoult D."/>
        </authorList>
    </citation>
    <scope>NUCLEOTIDE SEQUENCE [LARGE SCALE GENOMIC DNA]</scope>
    <source>
        <strain evidence="2">M4</strain>
    </source>
</reference>
<dbReference type="Proteomes" id="UP000274448">
    <property type="component" value="Segment"/>
</dbReference>
<evidence type="ECO:0000313" key="5">
    <source>
        <dbReference type="Proteomes" id="UP000201519"/>
    </source>
</evidence>
<reference evidence="7 8" key="3">
    <citation type="submission" date="2014-10" db="EMBL/GenBank/DDBJ databases">
        <title>Pan-genome analysis of Brazilian lineage A amoebal mimiviruses.</title>
        <authorList>
            <person name="Assis F.L."/>
            <person name="Abrahao J.S."/>
            <person name="Kroon E.G."/>
            <person name="Dornas F.P."/>
            <person name="Andrade K.R."/>
            <person name="Borato P.V.M."/>
            <person name="Pilotto M.R."/>
            <person name="Benamar S."/>
            <person name="LaScola B."/>
            <person name="Colson P."/>
        </authorList>
    </citation>
    <scope>NUCLEOTIDE SEQUENCE [LARGE SCALE GENOMIC DNA]</scope>
    <source>
        <strain evidence="4 8">Amazonia</strain>
        <strain evidence="3 7">Oyster</strain>
    </source>
</reference>
<evidence type="ECO:0000313" key="4">
    <source>
        <dbReference type="EMBL" id="AKI81418.1"/>
    </source>
</evidence>
<evidence type="ECO:0000313" key="3">
    <source>
        <dbReference type="EMBL" id="AKI79529.1"/>
    </source>
</evidence>
<keyword evidence="5" id="KW-1185">Reference proteome</keyword>
<organism evidence="1 5">
    <name type="scientific">Acanthamoeba polyphaga mimivirus</name>
    <name type="common">APMV</name>
    <dbReference type="NCBI Taxonomy" id="212035"/>
    <lineage>
        <taxon>Viruses</taxon>
        <taxon>Varidnaviria</taxon>
        <taxon>Bamfordvirae</taxon>
        <taxon>Nucleocytoviricota</taxon>
        <taxon>Megaviricetes</taxon>
        <taxon>Imitervirales</taxon>
        <taxon>Mimiviridae</taxon>
        <taxon>Megamimivirinae</taxon>
        <taxon>Mimivirus</taxon>
        <taxon>Mimivirus bradfordmassiliense</taxon>
    </lineage>
</organism>
<protein>
    <submittedName>
        <fullName evidence="2">Uncharacterized protein R741</fullName>
    </submittedName>
</protein>
<dbReference type="EMBL" id="JN036606">
    <property type="protein sequence ID" value="AEJ34987.1"/>
    <property type="molecule type" value="Genomic_DNA"/>
</dbReference>
<gene>
    <name evidence="1" type="primary">R741</name>
    <name evidence="2" type="ORF">MIMI_R741</name>
</gene>
<dbReference type="Proteomes" id="UP000241474">
    <property type="component" value="Segment"/>
</dbReference>
<dbReference type="GeneID" id="9925397"/>
<evidence type="ECO:0000313" key="1">
    <source>
        <dbReference type="EMBL" id="ADO18823.1"/>
    </source>
</evidence>
<accession>A0A0G2Y4U2</accession>
<accession>E3W023</accession>
<dbReference type="EMBL" id="HQ336222">
    <property type="protein sequence ID" value="ADO18823.1"/>
    <property type="molecule type" value="Genomic_DNA"/>
</dbReference>
<sequence length="182" mass="22594">MVLKNIWRKNKIFDKENLSRELKCYKYANKFIKKRSNKIERKLSQNIFDDIIEKQTKDNRSGNLAVIFVESFHETELHVCQLNQESESIGQLIKEFNRIKYHIENNVDFIEEFEKHLYEMDRYDEYIKQYTFNKDSVLKYIEDNIELIMREKYEWQKQLEYFDMKLKLVRYVLYHFPKIYAQ</sequence>